<dbReference type="Proteomes" id="UP000002964">
    <property type="component" value="Unassembled WGS sequence"/>
</dbReference>
<dbReference type="UniPathway" id="UPA00251">
    <property type="reaction ID" value="UER00320"/>
</dbReference>
<evidence type="ECO:0000256" key="3">
    <source>
        <dbReference type="ARBA" id="ARBA00013109"/>
    </source>
</evidence>
<comment type="pathway">
    <text evidence="1 9">Porphyrin-containing compound metabolism; protoporphyrin-IX biosynthesis; coproporphyrinogen-III from 5-aminolevulinate: step 3/4.</text>
</comment>
<dbReference type="CDD" id="cd06578">
    <property type="entry name" value="HemD"/>
    <property type="match status" value="1"/>
</dbReference>
<dbReference type="HOGENOM" id="CLU_011276_9_4_6"/>
<organism evidence="11 12">
    <name type="scientific">Thiorhodovibrio frisius</name>
    <dbReference type="NCBI Taxonomy" id="631362"/>
    <lineage>
        <taxon>Bacteria</taxon>
        <taxon>Pseudomonadati</taxon>
        <taxon>Pseudomonadota</taxon>
        <taxon>Gammaproteobacteria</taxon>
        <taxon>Chromatiales</taxon>
        <taxon>Chromatiaceae</taxon>
        <taxon>Thiorhodovibrio</taxon>
    </lineage>
</organism>
<dbReference type="InterPro" id="IPR039793">
    <property type="entry name" value="UROS/Hem4"/>
</dbReference>
<feature type="domain" description="Tetrapyrrole biosynthesis uroporphyrinogen III synthase" evidence="10">
    <location>
        <begin position="23"/>
        <end position="244"/>
    </location>
</feature>
<keyword evidence="5 9" id="KW-0627">Porphyrin biosynthesis</keyword>
<evidence type="ECO:0000259" key="10">
    <source>
        <dbReference type="Pfam" id="PF02602"/>
    </source>
</evidence>
<dbReference type="STRING" id="631362.Thi970DRAFT_00020"/>
<dbReference type="GO" id="GO:0004852">
    <property type="term" value="F:uroporphyrinogen-III synthase activity"/>
    <property type="evidence" value="ECO:0007669"/>
    <property type="project" value="UniProtKB-UniRule"/>
</dbReference>
<evidence type="ECO:0000313" key="12">
    <source>
        <dbReference type="Proteomes" id="UP000002964"/>
    </source>
</evidence>
<dbReference type="eggNOG" id="COG1587">
    <property type="taxonomic scope" value="Bacteria"/>
</dbReference>
<accession>H8YVE9</accession>
<dbReference type="OrthoDB" id="9787650at2"/>
<dbReference type="Pfam" id="PF02602">
    <property type="entry name" value="HEM4"/>
    <property type="match status" value="1"/>
</dbReference>
<evidence type="ECO:0000313" key="11">
    <source>
        <dbReference type="EMBL" id="EIC23889.1"/>
    </source>
</evidence>
<name>H8YVE9_9GAMM</name>
<sequence length="254" mass="27599">MRCCDLQGQGVLVTRPAHQAERLCQLIEAAGGRPLRFPALVIEPTHDPAARALLAEHWDLVYCVSPNAVSFAHAIVADRHPWLRAERVAVVGAGTARELEALGRPADLVPSGRFESEEVLALPELSHLDGQRVLIMRGEGGRGLMAETLRERGARVSIAEVYRRTCPKVDPQPLLARWSTDVDWVTVTSEQILRNLLAILGPTGREQLLATPLVVIAARTAEAARTLGFRDVVLAERASDEAVLAALCCRPLPA</sequence>
<dbReference type="InterPro" id="IPR003754">
    <property type="entry name" value="4pyrrol_synth_uPrphyn_synth"/>
</dbReference>
<dbReference type="GO" id="GO:0006782">
    <property type="term" value="P:protoporphyrinogen IX biosynthetic process"/>
    <property type="evidence" value="ECO:0007669"/>
    <property type="project" value="UniProtKB-UniRule"/>
</dbReference>
<dbReference type="EC" id="4.2.1.75" evidence="3 9"/>
<comment type="function">
    <text evidence="6 9">Catalyzes cyclization of the linear tetrapyrrole, hydroxymethylbilane, to the macrocyclic uroporphyrinogen III.</text>
</comment>
<dbReference type="SUPFAM" id="SSF69618">
    <property type="entry name" value="HemD-like"/>
    <property type="match status" value="1"/>
</dbReference>
<dbReference type="AlphaFoldDB" id="H8YVE9"/>
<comment type="catalytic activity">
    <reaction evidence="8 9">
        <text>hydroxymethylbilane = uroporphyrinogen III + H2O</text>
        <dbReference type="Rhea" id="RHEA:18965"/>
        <dbReference type="ChEBI" id="CHEBI:15377"/>
        <dbReference type="ChEBI" id="CHEBI:57308"/>
        <dbReference type="ChEBI" id="CHEBI:57845"/>
        <dbReference type="EC" id="4.2.1.75"/>
    </reaction>
</comment>
<dbReference type="PANTHER" id="PTHR38042">
    <property type="entry name" value="UROPORPHYRINOGEN-III SYNTHASE, CHLOROPLASTIC"/>
    <property type="match status" value="1"/>
</dbReference>
<evidence type="ECO:0000256" key="2">
    <source>
        <dbReference type="ARBA" id="ARBA00008133"/>
    </source>
</evidence>
<evidence type="ECO:0000256" key="7">
    <source>
        <dbReference type="ARBA" id="ARBA00040167"/>
    </source>
</evidence>
<evidence type="ECO:0000256" key="1">
    <source>
        <dbReference type="ARBA" id="ARBA00004772"/>
    </source>
</evidence>
<evidence type="ECO:0000256" key="8">
    <source>
        <dbReference type="ARBA" id="ARBA00048617"/>
    </source>
</evidence>
<dbReference type="PANTHER" id="PTHR38042:SF1">
    <property type="entry name" value="UROPORPHYRINOGEN-III SYNTHASE, CHLOROPLASTIC"/>
    <property type="match status" value="1"/>
</dbReference>
<protein>
    <recommendedName>
        <fullName evidence="7 9">Uroporphyrinogen-III synthase</fullName>
        <ecNumber evidence="3 9">4.2.1.75</ecNumber>
    </recommendedName>
</protein>
<dbReference type="GO" id="GO:0006780">
    <property type="term" value="P:uroporphyrinogen III biosynthetic process"/>
    <property type="evidence" value="ECO:0007669"/>
    <property type="project" value="UniProtKB-UniRule"/>
</dbReference>
<dbReference type="EMBL" id="JH603163">
    <property type="protein sequence ID" value="EIC23889.1"/>
    <property type="molecule type" value="Genomic_DNA"/>
</dbReference>
<evidence type="ECO:0000256" key="4">
    <source>
        <dbReference type="ARBA" id="ARBA00023239"/>
    </source>
</evidence>
<evidence type="ECO:0000256" key="5">
    <source>
        <dbReference type="ARBA" id="ARBA00023244"/>
    </source>
</evidence>
<evidence type="ECO:0000256" key="6">
    <source>
        <dbReference type="ARBA" id="ARBA00037589"/>
    </source>
</evidence>
<dbReference type="InterPro" id="IPR036108">
    <property type="entry name" value="4pyrrol_syn_uPrphyn_synt_sf"/>
</dbReference>
<evidence type="ECO:0000256" key="9">
    <source>
        <dbReference type="RuleBase" id="RU366031"/>
    </source>
</evidence>
<gene>
    <name evidence="11" type="ORF">Thi970DRAFT_00020</name>
</gene>
<comment type="similarity">
    <text evidence="2 9">Belongs to the uroporphyrinogen-III synthase family.</text>
</comment>
<keyword evidence="4 9" id="KW-0456">Lyase</keyword>
<dbReference type="RefSeq" id="WP_009146512.1">
    <property type="nucleotide sequence ID" value="NZ_CP121471.1"/>
</dbReference>
<reference evidence="11 12" key="2">
    <citation type="submission" date="2011-11" db="EMBL/GenBank/DDBJ databases">
        <authorList>
            <consortium name="US DOE Joint Genome Institute"/>
            <person name="Lucas S."/>
            <person name="Han J."/>
            <person name="Lapidus A."/>
            <person name="Cheng J.-F."/>
            <person name="Goodwin L."/>
            <person name="Pitluck S."/>
            <person name="Peters L."/>
            <person name="Ovchinnikova G."/>
            <person name="Zhang X."/>
            <person name="Detter J.C."/>
            <person name="Han C."/>
            <person name="Tapia R."/>
            <person name="Land M."/>
            <person name="Hauser L."/>
            <person name="Kyrpides N."/>
            <person name="Ivanova N."/>
            <person name="Pagani I."/>
            <person name="Vogl K."/>
            <person name="Liu Z."/>
            <person name="Overmann J."/>
            <person name="Frigaard N.-U."/>
            <person name="Bryant D."/>
            <person name="Woyke T."/>
        </authorList>
    </citation>
    <scope>NUCLEOTIDE SEQUENCE [LARGE SCALE GENOMIC DNA]</scope>
    <source>
        <strain evidence="11 12">970</strain>
    </source>
</reference>
<dbReference type="Gene3D" id="3.40.50.10090">
    <property type="match status" value="2"/>
</dbReference>
<proteinExistence type="inferred from homology"/>
<reference evidence="12" key="1">
    <citation type="submission" date="2011-06" db="EMBL/GenBank/DDBJ databases">
        <authorList>
            <consortium name="US DOE Joint Genome Institute (JGI-PGF)"/>
            <person name="Lucas S."/>
            <person name="Han J."/>
            <person name="Lapidus A."/>
            <person name="Cheng J.-F."/>
            <person name="Goodwin L."/>
            <person name="Pitluck S."/>
            <person name="Peters L."/>
            <person name="Land M.L."/>
            <person name="Hauser L."/>
            <person name="Vogl K."/>
            <person name="Liu Z."/>
            <person name="Overmann J."/>
            <person name="Frigaard N.-U."/>
            <person name="Bryant D.A."/>
            <person name="Woyke T.J."/>
        </authorList>
    </citation>
    <scope>NUCLEOTIDE SEQUENCE [LARGE SCALE GENOMIC DNA]</scope>
    <source>
        <strain evidence="12">970</strain>
    </source>
</reference>
<keyword evidence="12" id="KW-1185">Reference proteome</keyword>